<sequence length="499" mass="55849">MATEVDQFVDNPSEELFDTLSKEQLLQLAGKYKEDMSTTDKRLKDRIKVSLRAALITMGILPELKEGVETPSGVPSASASFTFEQQRQLLELQLQVKKLDTDLAMAKLEVEAKRLQLLSDGKLRPESPDASAATPKFHMASNLKLMPPFNEHDLDSFFNLFERVADAQEWPDTERTLLLQCVFKGKAKRVYSAMSLEDSRDYCKVKTAVLKAYSLVPEAYRQRFRNLKKRSGQTYVEFAQELKLQFQRWCTATDVDGYDDLFDLMLLEQFTNTLPVQLATYVMEHDVSNISAAAVLADDYDLTHNTRAFPRGRPDWHFSGAGGPPPFPYNEYPPPLKEGRLVSRQQPGASGVDSAKVCHYCLGRGHYKPECPLLKQKPRLHRTPEQSSRQGHSLSVSSHSDDTEFGSHYMPFISDGFVSLPGCTDVIPVKMLRDTGSSESFILRSVLPFNVHSNTGSSVSVRGFGSSAFSVPLHKVNLQSPLVTRVVSLGVCSSLPAWQ</sequence>
<name>A0ABD1JH29_9TELE</name>
<dbReference type="Proteomes" id="UP001591681">
    <property type="component" value="Unassembled WGS sequence"/>
</dbReference>
<organism evidence="3 4">
    <name type="scientific">Coilia grayii</name>
    <name type="common">Gray's grenadier anchovy</name>
    <dbReference type="NCBI Taxonomy" id="363190"/>
    <lineage>
        <taxon>Eukaryota</taxon>
        <taxon>Metazoa</taxon>
        <taxon>Chordata</taxon>
        <taxon>Craniata</taxon>
        <taxon>Vertebrata</taxon>
        <taxon>Euteleostomi</taxon>
        <taxon>Actinopterygii</taxon>
        <taxon>Neopterygii</taxon>
        <taxon>Teleostei</taxon>
        <taxon>Clupei</taxon>
        <taxon>Clupeiformes</taxon>
        <taxon>Clupeoidei</taxon>
        <taxon>Engraulidae</taxon>
        <taxon>Coilinae</taxon>
        <taxon>Coilia</taxon>
    </lineage>
</organism>
<evidence type="ECO:0000313" key="3">
    <source>
        <dbReference type="EMBL" id="KAL2086041.1"/>
    </source>
</evidence>
<feature type="region of interest" description="Disordered" evidence="1">
    <location>
        <begin position="375"/>
        <end position="400"/>
    </location>
</feature>
<dbReference type="EMBL" id="JBHFQA010000015">
    <property type="protein sequence ID" value="KAL2086041.1"/>
    <property type="molecule type" value="Genomic_DNA"/>
</dbReference>
<proteinExistence type="predicted"/>
<reference evidence="3 4" key="1">
    <citation type="submission" date="2024-09" db="EMBL/GenBank/DDBJ databases">
        <title>A chromosome-level genome assembly of Gray's grenadier anchovy, Coilia grayii.</title>
        <authorList>
            <person name="Fu Z."/>
        </authorList>
    </citation>
    <scope>NUCLEOTIDE SEQUENCE [LARGE SCALE GENOMIC DNA]</scope>
    <source>
        <strain evidence="3">G4</strain>
        <tissue evidence="3">Muscle</tissue>
    </source>
</reference>
<feature type="compositionally biased region" description="Polar residues" evidence="1">
    <location>
        <begin position="385"/>
        <end position="398"/>
    </location>
</feature>
<evidence type="ECO:0000256" key="1">
    <source>
        <dbReference type="SAM" id="MobiDB-lite"/>
    </source>
</evidence>
<dbReference type="PANTHER" id="PTHR46888:SF13">
    <property type="entry name" value="RIBONUCLEASE H"/>
    <property type="match status" value="1"/>
</dbReference>
<dbReference type="PROSITE" id="PS50804">
    <property type="entry name" value="SCAN_BOX"/>
    <property type="match status" value="1"/>
</dbReference>
<dbReference type="PANTHER" id="PTHR46888">
    <property type="entry name" value="ZINC KNUCKLE DOMAINCONTAINING PROTEIN-RELATED"/>
    <property type="match status" value="1"/>
</dbReference>
<dbReference type="InterPro" id="IPR038269">
    <property type="entry name" value="SCAN_sf"/>
</dbReference>
<dbReference type="Pfam" id="PF02023">
    <property type="entry name" value="SCAN"/>
    <property type="match status" value="1"/>
</dbReference>
<evidence type="ECO:0000313" key="4">
    <source>
        <dbReference type="Proteomes" id="UP001591681"/>
    </source>
</evidence>
<dbReference type="Gene3D" id="1.10.4020.10">
    <property type="entry name" value="DNA breaking-rejoining enzymes"/>
    <property type="match status" value="1"/>
</dbReference>
<feature type="domain" description="SCAN box" evidence="2">
    <location>
        <begin position="221"/>
        <end position="301"/>
    </location>
</feature>
<protein>
    <recommendedName>
        <fullName evidence="2">SCAN box domain-containing protein</fullName>
    </recommendedName>
</protein>
<evidence type="ECO:0000259" key="2">
    <source>
        <dbReference type="PROSITE" id="PS50804"/>
    </source>
</evidence>
<dbReference type="InterPro" id="IPR003309">
    <property type="entry name" value="SCAN_dom"/>
</dbReference>
<keyword evidence="4" id="KW-1185">Reference proteome</keyword>
<gene>
    <name evidence="3" type="ORF">ACEWY4_017100</name>
</gene>
<dbReference type="AlphaFoldDB" id="A0ABD1JH29"/>
<dbReference type="SUPFAM" id="SSF47353">
    <property type="entry name" value="Retrovirus capsid dimerization domain-like"/>
    <property type="match status" value="1"/>
</dbReference>
<comment type="caution">
    <text evidence="3">The sequence shown here is derived from an EMBL/GenBank/DDBJ whole genome shotgun (WGS) entry which is preliminary data.</text>
</comment>
<accession>A0ABD1JH29</accession>